<evidence type="ECO:0000313" key="3">
    <source>
        <dbReference type="Proteomes" id="UP000030671"/>
    </source>
</evidence>
<dbReference type="KEGG" id="hir:HETIRDRAFT_101003"/>
<keyword evidence="3" id="KW-1185">Reference proteome</keyword>
<sequence length="163" mass="18326">MPCKKADRFQEKLAKFECDECGASLFRWMQSAATGRSRQEHCKYRHRRNGGGGSSQSPRRVGPEGGEGGLSARSIPHRTPSLCLESFFTEIDFDKKLTRCVRSQEFGRGGRQDGHYRPPSLTEERFRAAVEPVPLIVHFLKENPSAFTFEDAPPNAEDLLALL</sequence>
<reference evidence="2 3" key="1">
    <citation type="journal article" date="2012" name="New Phytol.">
        <title>Insight into trade-off between wood decay and parasitism from the genome of a fungal forest pathogen.</title>
        <authorList>
            <person name="Olson A."/>
            <person name="Aerts A."/>
            <person name="Asiegbu F."/>
            <person name="Belbahri L."/>
            <person name="Bouzid O."/>
            <person name="Broberg A."/>
            <person name="Canback B."/>
            <person name="Coutinho P.M."/>
            <person name="Cullen D."/>
            <person name="Dalman K."/>
            <person name="Deflorio G."/>
            <person name="van Diepen L.T."/>
            <person name="Dunand C."/>
            <person name="Duplessis S."/>
            <person name="Durling M."/>
            <person name="Gonthier P."/>
            <person name="Grimwood J."/>
            <person name="Fossdal C.G."/>
            <person name="Hansson D."/>
            <person name="Henrissat B."/>
            <person name="Hietala A."/>
            <person name="Himmelstrand K."/>
            <person name="Hoffmeister D."/>
            <person name="Hogberg N."/>
            <person name="James T.Y."/>
            <person name="Karlsson M."/>
            <person name="Kohler A."/>
            <person name="Kues U."/>
            <person name="Lee Y.H."/>
            <person name="Lin Y.C."/>
            <person name="Lind M."/>
            <person name="Lindquist E."/>
            <person name="Lombard V."/>
            <person name="Lucas S."/>
            <person name="Lunden K."/>
            <person name="Morin E."/>
            <person name="Murat C."/>
            <person name="Park J."/>
            <person name="Raffaello T."/>
            <person name="Rouze P."/>
            <person name="Salamov A."/>
            <person name="Schmutz J."/>
            <person name="Solheim H."/>
            <person name="Stahlberg J."/>
            <person name="Velez H."/>
            <person name="de Vries R.P."/>
            <person name="Wiebenga A."/>
            <person name="Woodward S."/>
            <person name="Yakovlev I."/>
            <person name="Garbelotto M."/>
            <person name="Martin F."/>
            <person name="Grigoriev I.V."/>
            <person name="Stenlid J."/>
        </authorList>
    </citation>
    <scope>NUCLEOTIDE SEQUENCE [LARGE SCALE GENOMIC DNA]</scope>
    <source>
        <strain evidence="2 3">TC 32-1</strain>
    </source>
</reference>
<proteinExistence type="predicted"/>
<organism evidence="2 3">
    <name type="scientific">Heterobasidion irregulare (strain TC 32-1)</name>
    <dbReference type="NCBI Taxonomy" id="747525"/>
    <lineage>
        <taxon>Eukaryota</taxon>
        <taxon>Fungi</taxon>
        <taxon>Dikarya</taxon>
        <taxon>Basidiomycota</taxon>
        <taxon>Agaricomycotina</taxon>
        <taxon>Agaricomycetes</taxon>
        <taxon>Russulales</taxon>
        <taxon>Bondarzewiaceae</taxon>
        <taxon>Heterobasidion</taxon>
        <taxon>Heterobasidion annosum species complex</taxon>
    </lineage>
</organism>
<protein>
    <submittedName>
        <fullName evidence="2">Uncharacterized protein</fullName>
    </submittedName>
</protein>
<name>W4KJ30_HETIT</name>
<evidence type="ECO:0000313" key="2">
    <source>
        <dbReference type="EMBL" id="ETW85310.1"/>
    </source>
</evidence>
<dbReference type="InParanoid" id="W4KJ30"/>
<dbReference type="RefSeq" id="XP_009542176.1">
    <property type="nucleotide sequence ID" value="XM_009543881.1"/>
</dbReference>
<dbReference type="HOGENOM" id="CLU_1627274_0_0_1"/>
<gene>
    <name evidence="2" type="ORF">HETIRDRAFT_101003</name>
</gene>
<feature type="region of interest" description="Disordered" evidence="1">
    <location>
        <begin position="37"/>
        <end position="74"/>
    </location>
</feature>
<dbReference type="Proteomes" id="UP000030671">
    <property type="component" value="Unassembled WGS sequence"/>
</dbReference>
<evidence type="ECO:0000256" key="1">
    <source>
        <dbReference type="SAM" id="MobiDB-lite"/>
    </source>
</evidence>
<accession>W4KJ30</accession>
<dbReference type="EMBL" id="KI925455">
    <property type="protein sequence ID" value="ETW85310.1"/>
    <property type="molecule type" value="Genomic_DNA"/>
</dbReference>
<dbReference type="GeneID" id="20665725"/>
<dbReference type="AlphaFoldDB" id="W4KJ30"/>